<dbReference type="InterPro" id="IPR035965">
    <property type="entry name" value="PAS-like_dom_sf"/>
</dbReference>
<dbReference type="EMBL" id="CP003261">
    <property type="protein sequence ID" value="AGK95971.1"/>
    <property type="molecule type" value="Genomic_DNA"/>
</dbReference>
<dbReference type="GO" id="GO:0000155">
    <property type="term" value="F:phosphorelay sensor kinase activity"/>
    <property type="evidence" value="ECO:0007669"/>
    <property type="project" value="InterPro"/>
</dbReference>
<dbReference type="InterPro" id="IPR004358">
    <property type="entry name" value="Sig_transdc_His_kin-like_C"/>
</dbReference>
<dbReference type="Gene3D" id="1.10.287.130">
    <property type="match status" value="1"/>
</dbReference>
<dbReference type="STRING" id="86416.Clopa_0955"/>
<dbReference type="PROSITE" id="PS50109">
    <property type="entry name" value="HIS_KIN"/>
    <property type="match status" value="1"/>
</dbReference>
<dbReference type="GO" id="GO:0005524">
    <property type="term" value="F:ATP binding"/>
    <property type="evidence" value="ECO:0007669"/>
    <property type="project" value="UniProtKB-KW"/>
</dbReference>
<evidence type="ECO:0000256" key="4">
    <source>
        <dbReference type="ARBA" id="ARBA00022679"/>
    </source>
</evidence>
<dbReference type="Gene3D" id="3.30.565.10">
    <property type="entry name" value="Histidine kinase-like ATPase, C-terminal domain"/>
    <property type="match status" value="1"/>
</dbReference>
<dbReference type="Pfam" id="PF13426">
    <property type="entry name" value="PAS_9"/>
    <property type="match status" value="1"/>
</dbReference>
<evidence type="ECO:0000313" key="11">
    <source>
        <dbReference type="Proteomes" id="UP000013523"/>
    </source>
</evidence>
<sequence>MKYTLKAIKKLFFCSNNNFITKVSRDFVDFSGYSEYELVGKSLNEISMLLRINSVVNFEDIKDKFEGYMFTKQCNAREVTILCKNLEGNNEREYYFREKPNSRIEDKMMFVAQICKNDKIGTSIWSFPDFIMLNCNNKFLKYFYPSYAKRENCIGKYKKEIVNGIEDDNIDKIWSTIKKTGESYHINEFKHEDKVNGTSYWNLIFVPIYVDGNIKYIVENKWDITEKIRGRELRDKQSKIIENQKKQLEAIIENMAEPLLIVNKDGKYIDINKAARNKYPMYRNLREAGKTYDKIEYFDIDGKVIPKENLPVNRLLRGEKISEFKSIVKYNNDFRYYNVNAAPVYDNEGDFIAGVMCINDITEKVKNDNHMFIDKQYKILNRMIEELDLPVLRLSYPDLKLIDINKKAYNFLKLENSDIGSISSIKGMNYKDVVNSFDKNYILKHVKGIIEENKKSYSKYRKFTVFGKEKFINTIYQPILGINNEVLEILAIGIDVTEEIMANKEMEKTLKVQEEIFANLSHEMRTPLNVIFSAVQLFELYSNNKSLCGDKEKLNRDIHSIKKNCYRLSRIINNMVDLSRIKLGYFEVNLSNQNIVSMLKTIVKDISEYFEDKEINIVFNTNIDEKIIAYDANNICRVILNLISNAIKFSENSCEISIELIDKNNFIEISVKDKGIGIEKNHLQHIFEKFKQVDKSFQRATEGIGIGLYIVKSIVELHYGNISVKSKLGEGSIFKVTLPARTVETNNKKNIFFSDEMIKAEFSDIYL</sequence>
<dbReference type="SUPFAM" id="SSF47384">
    <property type="entry name" value="Homodimeric domain of signal transducing histidine kinase"/>
    <property type="match status" value="1"/>
</dbReference>
<gene>
    <name evidence="10" type="ORF">Clopa_0955</name>
</gene>
<evidence type="ECO:0000256" key="2">
    <source>
        <dbReference type="ARBA" id="ARBA00012438"/>
    </source>
</evidence>
<keyword evidence="4" id="KW-0808">Transferase</keyword>
<dbReference type="RefSeq" id="WP_015614295.1">
    <property type="nucleotide sequence ID" value="NC_021182.1"/>
</dbReference>
<keyword evidence="8" id="KW-0902">Two-component regulatory system</keyword>
<dbReference type="Proteomes" id="UP000013523">
    <property type="component" value="Chromosome"/>
</dbReference>
<evidence type="ECO:0000313" key="10">
    <source>
        <dbReference type="EMBL" id="AGK95971.1"/>
    </source>
</evidence>
<evidence type="ECO:0000256" key="3">
    <source>
        <dbReference type="ARBA" id="ARBA00022553"/>
    </source>
</evidence>
<evidence type="ECO:0000256" key="5">
    <source>
        <dbReference type="ARBA" id="ARBA00022741"/>
    </source>
</evidence>
<keyword evidence="11" id="KW-1185">Reference proteome</keyword>
<accession>R4K2L7</accession>
<name>R4K2L7_CLOPA</name>
<proteinExistence type="predicted"/>
<dbReference type="InterPro" id="IPR005467">
    <property type="entry name" value="His_kinase_dom"/>
</dbReference>
<dbReference type="PATRIC" id="fig|86416.3.peg.945"/>
<dbReference type="SUPFAM" id="SSF55874">
    <property type="entry name" value="ATPase domain of HSP90 chaperone/DNA topoisomerase II/histidine kinase"/>
    <property type="match status" value="1"/>
</dbReference>
<dbReference type="PRINTS" id="PR00344">
    <property type="entry name" value="BCTRLSENSOR"/>
</dbReference>
<dbReference type="InterPro" id="IPR000014">
    <property type="entry name" value="PAS"/>
</dbReference>
<organism evidence="10 11">
    <name type="scientific">Clostridium pasteurianum BC1</name>
    <dbReference type="NCBI Taxonomy" id="86416"/>
    <lineage>
        <taxon>Bacteria</taxon>
        <taxon>Bacillati</taxon>
        <taxon>Bacillota</taxon>
        <taxon>Clostridia</taxon>
        <taxon>Eubacteriales</taxon>
        <taxon>Clostridiaceae</taxon>
        <taxon>Clostridium</taxon>
    </lineage>
</organism>
<dbReference type="SUPFAM" id="SSF55785">
    <property type="entry name" value="PYP-like sensor domain (PAS domain)"/>
    <property type="match status" value="2"/>
</dbReference>
<dbReference type="eggNOG" id="COG2205">
    <property type="taxonomic scope" value="Bacteria"/>
</dbReference>
<evidence type="ECO:0000256" key="6">
    <source>
        <dbReference type="ARBA" id="ARBA00022777"/>
    </source>
</evidence>
<evidence type="ECO:0000259" key="9">
    <source>
        <dbReference type="PROSITE" id="PS50109"/>
    </source>
</evidence>
<dbReference type="HOGENOM" id="CLU_000445_89_20_9"/>
<evidence type="ECO:0000256" key="8">
    <source>
        <dbReference type="ARBA" id="ARBA00023012"/>
    </source>
</evidence>
<comment type="catalytic activity">
    <reaction evidence="1">
        <text>ATP + protein L-histidine = ADP + protein N-phospho-L-histidine.</text>
        <dbReference type="EC" id="2.7.13.3"/>
    </reaction>
</comment>
<evidence type="ECO:0000256" key="1">
    <source>
        <dbReference type="ARBA" id="ARBA00000085"/>
    </source>
</evidence>
<keyword evidence="6 10" id="KW-0418">Kinase</keyword>
<keyword evidence="5" id="KW-0547">Nucleotide-binding</keyword>
<dbReference type="KEGG" id="cpas:Clopa_0955"/>
<dbReference type="EC" id="2.7.13.3" evidence="2"/>
<dbReference type="CDD" id="cd00082">
    <property type="entry name" value="HisKA"/>
    <property type="match status" value="1"/>
</dbReference>
<dbReference type="Pfam" id="PF00512">
    <property type="entry name" value="HisKA"/>
    <property type="match status" value="1"/>
</dbReference>
<keyword evidence="3" id="KW-0597">Phosphoprotein</keyword>
<keyword evidence="7" id="KW-0067">ATP-binding</keyword>
<dbReference type="InterPro" id="IPR036097">
    <property type="entry name" value="HisK_dim/P_sf"/>
</dbReference>
<dbReference type="Pfam" id="PF08448">
    <property type="entry name" value="PAS_4"/>
    <property type="match status" value="1"/>
</dbReference>
<dbReference type="PANTHER" id="PTHR43547:SF2">
    <property type="entry name" value="HYBRID SIGNAL TRANSDUCTION HISTIDINE KINASE C"/>
    <property type="match status" value="1"/>
</dbReference>
<dbReference type="InterPro" id="IPR003594">
    <property type="entry name" value="HATPase_dom"/>
</dbReference>
<dbReference type="InterPro" id="IPR013656">
    <property type="entry name" value="PAS_4"/>
</dbReference>
<dbReference type="FunFam" id="3.30.565.10:FF:000037">
    <property type="entry name" value="Hybrid sensor histidine kinase/response regulator"/>
    <property type="match status" value="1"/>
</dbReference>
<dbReference type="SMART" id="SM00387">
    <property type="entry name" value="HATPase_c"/>
    <property type="match status" value="1"/>
</dbReference>
<dbReference type="OrthoDB" id="9813394at2"/>
<dbReference type="SMART" id="SM00388">
    <property type="entry name" value="HisKA"/>
    <property type="match status" value="1"/>
</dbReference>
<evidence type="ECO:0000256" key="7">
    <source>
        <dbReference type="ARBA" id="ARBA00022840"/>
    </source>
</evidence>
<protein>
    <recommendedName>
        <fullName evidence="2">histidine kinase</fullName>
        <ecNumber evidence="2">2.7.13.3</ecNumber>
    </recommendedName>
</protein>
<dbReference type="Gene3D" id="3.30.450.20">
    <property type="entry name" value="PAS domain"/>
    <property type="match status" value="3"/>
</dbReference>
<dbReference type="AlphaFoldDB" id="R4K2L7"/>
<dbReference type="InterPro" id="IPR036890">
    <property type="entry name" value="HATPase_C_sf"/>
</dbReference>
<dbReference type="Pfam" id="PF02518">
    <property type="entry name" value="HATPase_c"/>
    <property type="match status" value="1"/>
</dbReference>
<dbReference type="PANTHER" id="PTHR43547">
    <property type="entry name" value="TWO-COMPONENT HISTIDINE KINASE"/>
    <property type="match status" value="1"/>
</dbReference>
<dbReference type="InterPro" id="IPR003661">
    <property type="entry name" value="HisK_dim/P_dom"/>
</dbReference>
<reference evidence="10 11" key="1">
    <citation type="submission" date="2012-01" db="EMBL/GenBank/DDBJ databases">
        <title>Complete sequence of chromosome of Clostridium pasteurianum BC1.</title>
        <authorList>
            <consortium name="US DOE Joint Genome Institute"/>
            <person name="Lucas S."/>
            <person name="Han J."/>
            <person name="Lapidus A."/>
            <person name="Cheng J.-F."/>
            <person name="Goodwin L."/>
            <person name="Pitluck S."/>
            <person name="Peters L."/>
            <person name="Mikhailova N."/>
            <person name="Teshima H."/>
            <person name="Detter J.C."/>
            <person name="Han C."/>
            <person name="Tapia R."/>
            <person name="Land M."/>
            <person name="Hauser L."/>
            <person name="Kyrpides N."/>
            <person name="Ivanova N."/>
            <person name="Pagani I."/>
            <person name="Dunn J."/>
            <person name="Taghavi S."/>
            <person name="Francis A."/>
            <person name="van der Lelie D."/>
            <person name="Woyke T."/>
        </authorList>
    </citation>
    <scope>NUCLEOTIDE SEQUENCE [LARGE SCALE GENOMIC DNA]</scope>
    <source>
        <strain evidence="10 11">BC1</strain>
    </source>
</reference>
<feature type="domain" description="Histidine kinase" evidence="9">
    <location>
        <begin position="519"/>
        <end position="742"/>
    </location>
</feature>